<feature type="region of interest" description="Disordered" evidence="1">
    <location>
        <begin position="196"/>
        <end position="217"/>
    </location>
</feature>
<keyword evidence="4" id="KW-1185">Reference proteome</keyword>
<comment type="caution">
    <text evidence="3">The sequence shown here is derived from an EMBL/GenBank/DDBJ whole genome shotgun (WGS) entry which is preliminary data.</text>
</comment>
<dbReference type="Proteomes" id="UP001595756">
    <property type="component" value="Unassembled WGS sequence"/>
</dbReference>
<sequence length="228" mass="23836">MRPWIGGLLAAWVGIVPACALAAGVATVQAGDRTLTVAFDGANARVDVSGFSQGYLLMRDDKLYSVMLAGGRPLVMDGSAVARLLGGGTIQVGPDMIRSLTRIEPTGARETIAGRAGAVYTVSYQDIQGRARTGQGVLGKQPEVRELTRALGRMALLLQAAAGQSPDGARQVLDALEEKGLGLLAYDTQFRVQQLGTTPPAPGRLDLPAPPTQLPPELGQLLQGLRAK</sequence>
<dbReference type="EMBL" id="JBHSDY010000010">
    <property type="protein sequence ID" value="MFC4299292.1"/>
    <property type="molecule type" value="Genomic_DNA"/>
</dbReference>
<feature type="chain" id="PRO_5045691826" description="DUF4412 domain-containing protein" evidence="2">
    <location>
        <begin position="23"/>
        <end position="228"/>
    </location>
</feature>
<evidence type="ECO:0000313" key="4">
    <source>
        <dbReference type="Proteomes" id="UP001595756"/>
    </source>
</evidence>
<organism evidence="3 4">
    <name type="scientific">Castellaniella hirudinis</name>
    <dbReference type="NCBI Taxonomy" id="1144617"/>
    <lineage>
        <taxon>Bacteria</taxon>
        <taxon>Pseudomonadati</taxon>
        <taxon>Pseudomonadota</taxon>
        <taxon>Betaproteobacteria</taxon>
        <taxon>Burkholderiales</taxon>
        <taxon>Alcaligenaceae</taxon>
        <taxon>Castellaniella</taxon>
    </lineage>
</organism>
<protein>
    <recommendedName>
        <fullName evidence="5">DUF4412 domain-containing protein</fullName>
    </recommendedName>
</protein>
<gene>
    <name evidence="3" type="ORF">ACFO0J_14710</name>
</gene>
<accession>A0ABV8S1F2</accession>
<keyword evidence="2" id="KW-0732">Signal</keyword>
<dbReference type="RefSeq" id="WP_376813837.1">
    <property type="nucleotide sequence ID" value="NZ_JBHSDY010000010.1"/>
</dbReference>
<reference evidence="4" key="1">
    <citation type="journal article" date="2019" name="Int. J. Syst. Evol. Microbiol.">
        <title>The Global Catalogue of Microorganisms (GCM) 10K type strain sequencing project: providing services to taxonomists for standard genome sequencing and annotation.</title>
        <authorList>
            <consortium name="The Broad Institute Genomics Platform"/>
            <consortium name="The Broad Institute Genome Sequencing Center for Infectious Disease"/>
            <person name="Wu L."/>
            <person name="Ma J."/>
        </authorList>
    </citation>
    <scope>NUCLEOTIDE SEQUENCE [LARGE SCALE GENOMIC DNA]</scope>
    <source>
        <strain evidence="4">CGMCC 1.19029</strain>
    </source>
</reference>
<evidence type="ECO:0000256" key="1">
    <source>
        <dbReference type="SAM" id="MobiDB-lite"/>
    </source>
</evidence>
<proteinExistence type="predicted"/>
<evidence type="ECO:0000313" key="3">
    <source>
        <dbReference type="EMBL" id="MFC4299292.1"/>
    </source>
</evidence>
<evidence type="ECO:0008006" key="5">
    <source>
        <dbReference type="Google" id="ProtNLM"/>
    </source>
</evidence>
<feature type="signal peptide" evidence="2">
    <location>
        <begin position="1"/>
        <end position="22"/>
    </location>
</feature>
<evidence type="ECO:0000256" key="2">
    <source>
        <dbReference type="SAM" id="SignalP"/>
    </source>
</evidence>
<name>A0ABV8S1F2_9BURK</name>